<dbReference type="OrthoDB" id="431817at2759"/>
<dbReference type="GO" id="GO:0003676">
    <property type="term" value="F:nucleic acid binding"/>
    <property type="evidence" value="ECO:0007669"/>
    <property type="project" value="InterPro"/>
</dbReference>
<name>A0A7R8W391_9CRUS</name>
<dbReference type="InterPro" id="IPR041370">
    <property type="entry name" value="Mlase_EEF1AKMT1/ZCCHC4"/>
</dbReference>
<keyword evidence="2" id="KW-0963">Cytoplasm</keyword>
<gene>
    <name evidence="5" type="ORF">CTOB1V02_LOCUS1976</name>
</gene>
<sequence>MPLSTKDHLLSLVDDIELISKELISNAVSGKTPRNEEDELSELLVSKQQALVEALRAAKSQATLSEQEAELQAEVDRQNAKIIRLQKLLKEAESLLATAIFEAKQKLASGDPRRPYPTDLEMRQGVMANPHLGERSSQVTIPPAPVPQTLMYFLVPTSEEDLPKTPRCVHGPMLVFRDSCSERVPRQTASSKRRKKMKFQKLSGPSIFFACSADRANSSCKSRSLKEVQQVLKQVGSSHSMFQSRETCEPRTSTSHFKEKSGKGQMLCRFCGQFVSAGRGCCDDQILIPVSAKVLKSFSANLVPRQKSSKQAQVLFSQQTLSFIRKSIQSFQAVLCIGCPTVFEFLLNQPSDCLLMDIDERFHYFGDKFVHYNMFNHHFFHARDQYRRFLERNQSSSIVVVVDPPFGGRLDVLAVTLSRIRQDLAEVKRSDDAEPSSKSLNLKSLDVLLVFPYFNEAAIRDSFPDLRMSDFVVSYRDLRKFRSTESSPVRVFSSFPLDLSELDSYWFCGPCDRWSAAWNRHCDDCGACTVKTSAHTYKHCDPCGRCVKEKWEHCAACDQCHLSVVHGGRHVDVNRGRCHGCAEAGHREVDCPVVNRAVEGVLRNWRGPPAPKRRRSE</sequence>
<dbReference type="AlphaFoldDB" id="A0A7R8W391"/>
<protein>
    <submittedName>
        <fullName evidence="5">Uncharacterized protein</fullName>
    </submittedName>
</protein>
<reference evidence="5" key="1">
    <citation type="submission" date="2020-11" db="EMBL/GenBank/DDBJ databases">
        <authorList>
            <person name="Tran Van P."/>
        </authorList>
    </citation>
    <scope>NUCLEOTIDE SEQUENCE</scope>
</reference>
<evidence type="ECO:0000256" key="4">
    <source>
        <dbReference type="ARBA" id="ARBA00022679"/>
    </source>
</evidence>
<dbReference type="InterPro" id="IPR017921">
    <property type="entry name" value="Znf_CTCHY"/>
</dbReference>
<keyword evidence="3" id="KW-0489">Methyltransferase</keyword>
<dbReference type="GO" id="GO:0008988">
    <property type="term" value="F:rRNA (adenine-N6-)-methyltransferase activity"/>
    <property type="evidence" value="ECO:0007669"/>
    <property type="project" value="InterPro"/>
</dbReference>
<evidence type="ECO:0000256" key="3">
    <source>
        <dbReference type="ARBA" id="ARBA00022603"/>
    </source>
</evidence>
<dbReference type="EMBL" id="OB660289">
    <property type="protein sequence ID" value="CAD7224005.1"/>
    <property type="molecule type" value="Genomic_DNA"/>
</dbReference>
<dbReference type="InterPro" id="IPR039846">
    <property type="entry name" value="ZCCHC4"/>
</dbReference>
<proteinExistence type="predicted"/>
<accession>A0A7R8W391</accession>
<dbReference type="PANTHER" id="PTHR13493">
    <property type="entry name" value="ZINC FINGER CCHC DOMAIN-CONTAINING"/>
    <property type="match status" value="1"/>
</dbReference>
<dbReference type="GO" id="GO:0005730">
    <property type="term" value="C:nucleolus"/>
    <property type="evidence" value="ECO:0007669"/>
    <property type="project" value="TreeGrafter"/>
</dbReference>
<keyword evidence="4" id="KW-0808">Transferase</keyword>
<dbReference type="InterPro" id="IPR001878">
    <property type="entry name" value="Znf_CCHC"/>
</dbReference>
<organism evidence="5">
    <name type="scientific">Cyprideis torosa</name>
    <dbReference type="NCBI Taxonomy" id="163714"/>
    <lineage>
        <taxon>Eukaryota</taxon>
        <taxon>Metazoa</taxon>
        <taxon>Ecdysozoa</taxon>
        <taxon>Arthropoda</taxon>
        <taxon>Crustacea</taxon>
        <taxon>Oligostraca</taxon>
        <taxon>Ostracoda</taxon>
        <taxon>Podocopa</taxon>
        <taxon>Podocopida</taxon>
        <taxon>Cytherocopina</taxon>
        <taxon>Cytheroidea</taxon>
        <taxon>Cytherideidae</taxon>
        <taxon>Cyprideis</taxon>
    </lineage>
</organism>
<dbReference type="GO" id="GO:0008270">
    <property type="term" value="F:zinc ion binding"/>
    <property type="evidence" value="ECO:0007669"/>
    <property type="project" value="InterPro"/>
</dbReference>
<dbReference type="PANTHER" id="PTHR13493:SF3">
    <property type="entry name" value="RRNA N6-ADENOSINE-METHYLTRANSFERASE ZCCHC4"/>
    <property type="match status" value="1"/>
</dbReference>
<dbReference type="PROSITE" id="PS50158">
    <property type="entry name" value="ZF_CCHC"/>
    <property type="match status" value="1"/>
</dbReference>
<evidence type="ECO:0000256" key="2">
    <source>
        <dbReference type="ARBA" id="ARBA00022490"/>
    </source>
</evidence>
<dbReference type="Pfam" id="PF10237">
    <property type="entry name" value="N6-adenineMlase"/>
    <property type="match status" value="1"/>
</dbReference>
<dbReference type="PROSITE" id="PS51270">
    <property type="entry name" value="ZF_CTCHY"/>
    <property type="match status" value="1"/>
</dbReference>
<comment type="subcellular location">
    <subcellularLocation>
        <location evidence="1">Cytoplasm</location>
    </subcellularLocation>
</comment>
<dbReference type="GO" id="GO:0005737">
    <property type="term" value="C:cytoplasm"/>
    <property type="evidence" value="ECO:0007669"/>
    <property type="project" value="UniProtKB-SubCell"/>
</dbReference>
<evidence type="ECO:0000256" key="1">
    <source>
        <dbReference type="ARBA" id="ARBA00004496"/>
    </source>
</evidence>
<evidence type="ECO:0000313" key="5">
    <source>
        <dbReference type="EMBL" id="CAD7224005.1"/>
    </source>
</evidence>